<gene>
    <name evidence="1" type="ORF">BN9_112270</name>
</gene>
<dbReference type="Gene3D" id="2.60.40.640">
    <property type="match status" value="1"/>
</dbReference>
<dbReference type="EMBL" id="CAIX01000343">
    <property type="protein sequence ID" value="CCI49797.1"/>
    <property type="molecule type" value="Genomic_DNA"/>
</dbReference>
<dbReference type="AlphaFoldDB" id="A0A024GT88"/>
<reference evidence="1 2" key="1">
    <citation type="submission" date="2012-05" db="EMBL/GenBank/DDBJ databases">
        <title>Recombination and specialization in a pathogen metapopulation.</title>
        <authorList>
            <person name="Gardiner A."/>
            <person name="Kemen E."/>
            <person name="Schultz-Larsen T."/>
            <person name="MacLean D."/>
            <person name="Van Oosterhout C."/>
            <person name="Jones J.D.G."/>
        </authorList>
    </citation>
    <scope>NUCLEOTIDE SEQUENCE [LARGE SCALE GENOMIC DNA]</scope>
    <source>
        <strain evidence="1 2">Ac Nc2</strain>
    </source>
</reference>
<evidence type="ECO:0000313" key="2">
    <source>
        <dbReference type="Proteomes" id="UP000053237"/>
    </source>
</evidence>
<dbReference type="InterPro" id="IPR014848">
    <property type="entry name" value="Rgp1"/>
</dbReference>
<keyword evidence="2" id="KW-1185">Reference proteome</keyword>
<accession>A0A024GT88</accession>
<dbReference type="Proteomes" id="UP000053237">
    <property type="component" value="Unassembled WGS sequence"/>
</dbReference>
<dbReference type="OrthoDB" id="1918at2759"/>
<evidence type="ECO:0000313" key="1">
    <source>
        <dbReference type="EMBL" id="CCI49797.1"/>
    </source>
</evidence>
<dbReference type="InterPro" id="IPR014752">
    <property type="entry name" value="Arrestin-like_C"/>
</dbReference>
<organism evidence="1 2">
    <name type="scientific">Albugo candida</name>
    <dbReference type="NCBI Taxonomy" id="65357"/>
    <lineage>
        <taxon>Eukaryota</taxon>
        <taxon>Sar</taxon>
        <taxon>Stramenopiles</taxon>
        <taxon>Oomycota</taxon>
        <taxon>Peronosporomycetes</taxon>
        <taxon>Albuginales</taxon>
        <taxon>Albuginaceae</taxon>
        <taxon>Albugo</taxon>
    </lineage>
</organism>
<dbReference type="Pfam" id="PF08737">
    <property type="entry name" value="Rgp1"/>
    <property type="match status" value="1"/>
</dbReference>
<evidence type="ECO:0008006" key="3">
    <source>
        <dbReference type="Google" id="ProtNLM"/>
    </source>
</evidence>
<comment type="caution">
    <text evidence="1">The sequence shown here is derived from an EMBL/GenBank/DDBJ whole genome shotgun (WGS) entry which is preliminary data.</text>
</comment>
<dbReference type="InParanoid" id="A0A024GT88"/>
<proteinExistence type="predicted"/>
<dbReference type="STRING" id="65357.A0A024GT88"/>
<dbReference type="PANTHER" id="PTHR12507">
    <property type="entry name" value="REDUCED GROWTH PHENOTYPE 1 RGP1, YEAST -RELATED"/>
    <property type="match status" value="1"/>
</dbReference>
<sequence length="331" mass="37482">MKLQLRETNKENISFLERLSICLAIQAHLTFHSSPPPTLQRNATESSSNTKHSTCILQTESQKHHVELSDKGTSSLSFAIALPTVCCTSFHVTLARVVYMLTGVVETPHTKTSMHLPFEVYGSVTYTFSMFPVANFESESPKLFIANESSVGVRKGTEMPFEVVPYNSRRETIEKMSVYVIKTGTERLLECSISKPFYYVGENILCVLNFTRSNIKCKRIVAMLLRQEKSDATLHSKVIASFAEETASTLETNCRLTIPKQAIPTIQTNYISIQWIIQFDFIMDPSTHSNQTIKWQIPIVIKCPRPSIQTIQSLANIPERFYTGCRRELVL</sequence>
<name>A0A024GT88_9STRA</name>
<protein>
    <recommendedName>
        <fullName evidence="3">Arrestin C-terminal-like domain-containing protein</fullName>
    </recommendedName>
</protein>